<gene>
    <name evidence="6" type="ordered locus">Ppro_0115</name>
</gene>
<organism evidence="6 7">
    <name type="scientific">Pelobacter propionicus (strain DSM 2379 / NBRC 103807 / OttBd1)</name>
    <dbReference type="NCBI Taxonomy" id="338966"/>
    <lineage>
        <taxon>Bacteria</taxon>
        <taxon>Pseudomonadati</taxon>
        <taxon>Thermodesulfobacteriota</taxon>
        <taxon>Desulfuromonadia</taxon>
        <taxon>Desulfuromonadales</taxon>
        <taxon>Desulfuromonadaceae</taxon>
        <taxon>Pelobacter</taxon>
    </lineage>
</organism>
<dbReference type="SMART" id="SM00448">
    <property type="entry name" value="REC"/>
    <property type="match status" value="1"/>
</dbReference>
<accession>A1AK83</accession>
<dbReference type="NCBIfam" id="TIGR00254">
    <property type="entry name" value="GGDEF"/>
    <property type="match status" value="1"/>
</dbReference>
<sequence length="304" mass="33976">MNARTPDQEYLKSLTVLYVEDEEDAREQFTLFLRRIVGMLIVARDGAEGLEAYRTHHPHIIITDIQMPNMDGLTMAGEIRHSDRNVQILLLTAFEDVDYLKRSINIGVDKYVTKPVNGFQLHETLLECAHSLLAEEALQCAARTDHLTGIANRWEFINRFNTEKGRAERHGTPLSIIIADIDHFKSVNDTFGHNAGDRVLRSVANAISSSIRVEDACGRWGGEEFMLLLPDTNLDAAARVAEKLRQAVSELSIPWEGESIAVTLSMGVGQFRPGMTLDECIQPVDHALYRAKTGGRNRVELAAP</sequence>
<dbReference type="Pfam" id="PF00072">
    <property type="entry name" value="Response_reg"/>
    <property type="match status" value="1"/>
</dbReference>
<dbReference type="CDD" id="cd01949">
    <property type="entry name" value="GGDEF"/>
    <property type="match status" value="1"/>
</dbReference>
<dbReference type="GO" id="GO:0000160">
    <property type="term" value="P:phosphorelay signal transduction system"/>
    <property type="evidence" value="ECO:0007669"/>
    <property type="project" value="InterPro"/>
</dbReference>
<dbReference type="PANTHER" id="PTHR45138:SF9">
    <property type="entry name" value="DIGUANYLATE CYCLASE DGCM-RELATED"/>
    <property type="match status" value="1"/>
</dbReference>
<feature type="modified residue" description="4-aspartylphosphate" evidence="3">
    <location>
        <position position="64"/>
    </location>
</feature>
<evidence type="ECO:0000313" key="7">
    <source>
        <dbReference type="Proteomes" id="UP000006732"/>
    </source>
</evidence>
<evidence type="ECO:0000256" key="3">
    <source>
        <dbReference type="PROSITE-ProRule" id="PRU00169"/>
    </source>
</evidence>
<dbReference type="AlphaFoldDB" id="A1AK83"/>
<dbReference type="eggNOG" id="COG3706">
    <property type="taxonomic scope" value="Bacteria"/>
</dbReference>
<dbReference type="InterPro" id="IPR000160">
    <property type="entry name" value="GGDEF_dom"/>
</dbReference>
<dbReference type="GO" id="GO:0043709">
    <property type="term" value="P:cell adhesion involved in single-species biofilm formation"/>
    <property type="evidence" value="ECO:0007669"/>
    <property type="project" value="TreeGrafter"/>
</dbReference>
<dbReference type="InterPro" id="IPR029787">
    <property type="entry name" value="Nucleotide_cyclase"/>
</dbReference>
<dbReference type="InterPro" id="IPR050469">
    <property type="entry name" value="Diguanylate_Cyclase"/>
</dbReference>
<dbReference type="GO" id="GO:0005886">
    <property type="term" value="C:plasma membrane"/>
    <property type="evidence" value="ECO:0007669"/>
    <property type="project" value="TreeGrafter"/>
</dbReference>
<comment type="catalytic activity">
    <reaction evidence="2">
        <text>2 GTP = 3',3'-c-di-GMP + 2 diphosphate</text>
        <dbReference type="Rhea" id="RHEA:24898"/>
        <dbReference type="ChEBI" id="CHEBI:33019"/>
        <dbReference type="ChEBI" id="CHEBI:37565"/>
        <dbReference type="ChEBI" id="CHEBI:58805"/>
        <dbReference type="EC" id="2.7.7.65"/>
    </reaction>
</comment>
<dbReference type="HOGENOM" id="CLU_000445_11_28_7"/>
<dbReference type="SUPFAM" id="SSF55073">
    <property type="entry name" value="Nucleotide cyclase"/>
    <property type="match status" value="1"/>
</dbReference>
<name>A1AK83_PELPD</name>
<proteinExistence type="predicted"/>
<dbReference type="GO" id="GO:0052621">
    <property type="term" value="F:diguanylate cyclase activity"/>
    <property type="evidence" value="ECO:0007669"/>
    <property type="project" value="UniProtKB-EC"/>
</dbReference>
<evidence type="ECO:0000259" key="5">
    <source>
        <dbReference type="PROSITE" id="PS50887"/>
    </source>
</evidence>
<evidence type="ECO:0000259" key="4">
    <source>
        <dbReference type="PROSITE" id="PS50110"/>
    </source>
</evidence>
<dbReference type="InterPro" id="IPR043128">
    <property type="entry name" value="Rev_trsase/Diguanyl_cyclase"/>
</dbReference>
<dbReference type="PROSITE" id="PS50110">
    <property type="entry name" value="RESPONSE_REGULATORY"/>
    <property type="match status" value="1"/>
</dbReference>
<dbReference type="KEGG" id="ppd:Ppro_0115"/>
<dbReference type="CDD" id="cd17536">
    <property type="entry name" value="REC_YesN-like"/>
    <property type="match status" value="1"/>
</dbReference>
<dbReference type="InterPro" id="IPR001789">
    <property type="entry name" value="Sig_transdc_resp-reg_receiver"/>
</dbReference>
<evidence type="ECO:0000313" key="6">
    <source>
        <dbReference type="EMBL" id="ABK97753.1"/>
    </source>
</evidence>
<dbReference type="EC" id="2.7.7.65" evidence="1"/>
<dbReference type="Pfam" id="PF00990">
    <property type="entry name" value="GGDEF"/>
    <property type="match status" value="1"/>
</dbReference>
<dbReference type="PROSITE" id="PS50887">
    <property type="entry name" value="GGDEF"/>
    <property type="match status" value="1"/>
</dbReference>
<dbReference type="PANTHER" id="PTHR45138">
    <property type="entry name" value="REGULATORY COMPONENTS OF SENSORY TRANSDUCTION SYSTEM"/>
    <property type="match status" value="1"/>
</dbReference>
<keyword evidence="3" id="KW-0597">Phosphoprotein</keyword>
<feature type="domain" description="GGDEF" evidence="5">
    <location>
        <begin position="172"/>
        <end position="304"/>
    </location>
</feature>
<dbReference type="Proteomes" id="UP000006732">
    <property type="component" value="Chromosome"/>
</dbReference>
<dbReference type="SMART" id="SM00267">
    <property type="entry name" value="GGDEF"/>
    <property type="match status" value="1"/>
</dbReference>
<feature type="domain" description="Response regulatory" evidence="4">
    <location>
        <begin position="15"/>
        <end position="129"/>
    </location>
</feature>
<dbReference type="SUPFAM" id="SSF52172">
    <property type="entry name" value="CheY-like"/>
    <property type="match status" value="1"/>
</dbReference>
<dbReference type="STRING" id="338966.Ppro_0115"/>
<reference evidence="6 7" key="1">
    <citation type="submission" date="2006-10" db="EMBL/GenBank/DDBJ databases">
        <title>Complete sequence of chromosome of Pelobacter propionicus DSM 2379.</title>
        <authorList>
            <consortium name="US DOE Joint Genome Institute"/>
            <person name="Copeland A."/>
            <person name="Lucas S."/>
            <person name="Lapidus A."/>
            <person name="Barry K."/>
            <person name="Detter J.C."/>
            <person name="Glavina del Rio T."/>
            <person name="Hammon N."/>
            <person name="Israni S."/>
            <person name="Dalin E."/>
            <person name="Tice H."/>
            <person name="Pitluck S."/>
            <person name="Saunders E."/>
            <person name="Brettin T."/>
            <person name="Bruce D."/>
            <person name="Han C."/>
            <person name="Tapia R."/>
            <person name="Schmutz J."/>
            <person name="Larimer F."/>
            <person name="Land M."/>
            <person name="Hauser L."/>
            <person name="Kyrpides N."/>
            <person name="Kim E."/>
            <person name="Lovley D."/>
            <person name="Richardson P."/>
        </authorList>
    </citation>
    <scope>NUCLEOTIDE SEQUENCE [LARGE SCALE GENOMIC DNA]</scope>
    <source>
        <strain evidence="7">DSM 2379 / NBRC 103807 / OttBd1</strain>
    </source>
</reference>
<dbReference type="EMBL" id="CP000482">
    <property type="protein sequence ID" value="ABK97753.1"/>
    <property type="molecule type" value="Genomic_DNA"/>
</dbReference>
<dbReference type="Gene3D" id="3.40.50.2300">
    <property type="match status" value="1"/>
</dbReference>
<dbReference type="Gene3D" id="3.30.70.270">
    <property type="match status" value="1"/>
</dbReference>
<dbReference type="FunFam" id="3.30.70.270:FF:000001">
    <property type="entry name" value="Diguanylate cyclase domain protein"/>
    <property type="match status" value="1"/>
</dbReference>
<keyword evidence="7" id="KW-1185">Reference proteome</keyword>
<dbReference type="RefSeq" id="WP_011734067.1">
    <property type="nucleotide sequence ID" value="NC_008609.1"/>
</dbReference>
<protein>
    <recommendedName>
        <fullName evidence="1">diguanylate cyclase</fullName>
        <ecNumber evidence="1">2.7.7.65</ecNumber>
    </recommendedName>
</protein>
<evidence type="ECO:0000256" key="1">
    <source>
        <dbReference type="ARBA" id="ARBA00012528"/>
    </source>
</evidence>
<dbReference type="GO" id="GO:1902201">
    <property type="term" value="P:negative regulation of bacterial-type flagellum-dependent cell motility"/>
    <property type="evidence" value="ECO:0007669"/>
    <property type="project" value="TreeGrafter"/>
</dbReference>
<dbReference type="OrthoDB" id="9778432at2"/>
<dbReference type="InterPro" id="IPR011006">
    <property type="entry name" value="CheY-like_superfamily"/>
</dbReference>
<evidence type="ECO:0000256" key="2">
    <source>
        <dbReference type="ARBA" id="ARBA00034247"/>
    </source>
</evidence>